<dbReference type="AlphaFoldDB" id="A0A158SY87"/>
<gene>
    <name evidence="1" type="ORF">NTHI1209_01443</name>
</gene>
<accession>A0A158SY87</accession>
<dbReference type="EMBL" id="JMQP01000002">
    <property type="protein sequence ID" value="KIS35831.1"/>
    <property type="molecule type" value="Genomic_DNA"/>
</dbReference>
<sequence>MQWSQNCLDKVFSKKYSPLNLLLRFICFNTHIQAMVLEIN</sequence>
<comment type="caution">
    <text evidence="1">The sequence shown here is derived from an EMBL/GenBank/DDBJ whole genome shotgun (WGS) entry which is preliminary data.</text>
</comment>
<reference evidence="1 2" key="1">
    <citation type="submission" date="2014-05" db="EMBL/GenBank/DDBJ databases">
        <title>Methylome analysis of the phasevarions of Haemophilus influenzae.</title>
        <authorList>
            <person name="Atack J.M."/>
            <person name="Fox K.L."/>
            <person name="Power P.M."/>
            <person name="Clark T."/>
            <person name="Jurcisek J."/>
            <person name="Korlach J."/>
            <person name="Bakaletz L.O."/>
            <person name="Jennings M.P."/>
        </authorList>
    </citation>
    <scope>NUCLEOTIDE SEQUENCE [LARGE SCALE GENOMIC DNA]</scope>
    <source>
        <strain evidence="1 2">1209</strain>
    </source>
</reference>
<dbReference type="Proteomes" id="UP000050700">
    <property type="component" value="Unassembled WGS sequence"/>
</dbReference>
<evidence type="ECO:0000313" key="1">
    <source>
        <dbReference type="EMBL" id="KIS35831.1"/>
    </source>
</evidence>
<name>A0A158SY87_HAEIF</name>
<protein>
    <submittedName>
        <fullName evidence="1">Uncharacterized protein</fullName>
    </submittedName>
</protein>
<organism evidence="1 2">
    <name type="scientific">Haemophilus influenzae</name>
    <dbReference type="NCBI Taxonomy" id="727"/>
    <lineage>
        <taxon>Bacteria</taxon>
        <taxon>Pseudomonadati</taxon>
        <taxon>Pseudomonadota</taxon>
        <taxon>Gammaproteobacteria</taxon>
        <taxon>Pasteurellales</taxon>
        <taxon>Pasteurellaceae</taxon>
        <taxon>Haemophilus</taxon>
    </lineage>
</organism>
<evidence type="ECO:0000313" key="2">
    <source>
        <dbReference type="Proteomes" id="UP000050700"/>
    </source>
</evidence>
<proteinExistence type="predicted"/>